<reference evidence="2 3" key="1">
    <citation type="submission" date="2024-01" db="EMBL/GenBank/DDBJ databases">
        <title>Comparative genomics of Cryptococcus and Kwoniella reveals pathogenesis evolution and contrasting modes of karyotype evolution via chromosome fusion or intercentromeric recombination.</title>
        <authorList>
            <person name="Coelho M.A."/>
            <person name="David-Palma M."/>
            <person name="Shea T."/>
            <person name="Bowers K."/>
            <person name="McGinley-Smith S."/>
            <person name="Mohammad A.W."/>
            <person name="Gnirke A."/>
            <person name="Yurkov A.M."/>
            <person name="Nowrousian M."/>
            <person name="Sun S."/>
            <person name="Cuomo C.A."/>
            <person name="Heitman J."/>
        </authorList>
    </citation>
    <scope>NUCLEOTIDE SEQUENCE [LARGE SCALE GENOMIC DNA]</scope>
    <source>
        <strain evidence="2">CBS 11374</strain>
    </source>
</reference>
<evidence type="ECO:0000256" key="1">
    <source>
        <dbReference type="SAM" id="MobiDB-lite"/>
    </source>
</evidence>
<gene>
    <name evidence="2" type="ORF">IL334_001798</name>
</gene>
<dbReference type="InterPro" id="IPR001680">
    <property type="entry name" value="WD40_rpt"/>
</dbReference>
<dbReference type="SMART" id="SM00320">
    <property type="entry name" value="WD40"/>
    <property type="match status" value="5"/>
</dbReference>
<accession>A0ABZ1CU39</accession>
<dbReference type="InterPro" id="IPR036322">
    <property type="entry name" value="WD40_repeat_dom_sf"/>
</dbReference>
<sequence length="445" mass="49180">MEESITSGPSQQWPSAPVYDFEQNPRYVSSINADEHEEDVRGNFWRSARWCPDGSAILSTTEDRSIRIHTTNEDFSLSTKTFNQPDSIHSTLWYPSATTHTPETFCFLASVRDTPVRLIDGNDGRVRASYPIVDHRERFIGPHSLAFNSTATKLYCGYENAIEVFDVASPGYDQGERLKLVYAKKEKGGQKGIISAISFCPDYSGTFAAGSFSGSVSLYSEDTGSTPVSHVEGVQGGGVTQIGWHPLNPTIMFIASRRSSQIQIYDTRDLSAPLSSFTRDNSTNQRMAFDLDPWGRWLSSGDEFGTIKVWDITTMDPIPIFEENLHRDAVGSVQFHPYQSLLLTCSGSRKHLTNRHHLSDDESSTSGSDDETDSNEDDDSINAIHQAVTRTPPKPLDATLRIWSVSPSSKSSNLEQSFESHAITQAEAVITSSLQTTPTSPTPTS</sequence>
<keyword evidence="3" id="KW-1185">Reference proteome</keyword>
<dbReference type="GeneID" id="87953929"/>
<evidence type="ECO:0000313" key="3">
    <source>
        <dbReference type="Proteomes" id="UP001329825"/>
    </source>
</evidence>
<dbReference type="RefSeq" id="XP_062789602.1">
    <property type="nucleotide sequence ID" value="XM_062933551.1"/>
</dbReference>
<dbReference type="Gene3D" id="2.130.10.10">
    <property type="entry name" value="YVTN repeat-like/Quinoprotein amine dehydrogenase"/>
    <property type="match status" value="2"/>
</dbReference>
<dbReference type="Proteomes" id="UP001329825">
    <property type="component" value="Chromosome 2"/>
</dbReference>
<dbReference type="EMBL" id="CP141882">
    <property type="protein sequence ID" value="WRT64862.1"/>
    <property type="molecule type" value="Genomic_DNA"/>
</dbReference>
<dbReference type="PANTHER" id="PTHR13211:SF0">
    <property type="entry name" value="TELOMERASE CAJAL BODY PROTEIN 1"/>
    <property type="match status" value="1"/>
</dbReference>
<feature type="region of interest" description="Disordered" evidence="1">
    <location>
        <begin position="354"/>
        <end position="378"/>
    </location>
</feature>
<name>A0ABZ1CU39_9TREE</name>
<dbReference type="SUPFAM" id="SSF50978">
    <property type="entry name" value="WD40 repeat-like"/>
    <property type="match status" value="1"/>
</dbReference>
<dbReference type="InterPro" id="IPR051150">
    <property type="entry name" value="SWT21/TCAB1_mRNA_Telomere"/>
</dbReference>
<dbReference type="InterPro" id="IPR015943">
    <property type="entry name" value="WD40/YVTN_repeat-like_dom_sf"/>
</dbReference>
<dbReference type="PANTHER" id="PTHR13211">
    <property type="entry name" value="TELOMERASE CAJAL BODY PROTEIN 1"/>
    <property type="match status" value="1"/>
</dbReference>
<proteinExistence type="predicted"/>
<protein>
    <recommendedName>
        <fullName evidence="4">Guanyl nucleotide binding protein</fullName>
    </recommendedName>
</protein>
<feature type="compositionally biased region" description="Acidic residues" evidence="1">
    <location>
        <begin position="368"/>
        <end position="378"/>
    </location>
</feature>
<evidence type="ECO:0008006" key="4">
    <source>
        <dbReference type="Google" id="ProtNLM"/>
    </source>
</evidence>
<evidence type="ECO:0000313" key="2">
    <source>
        <dbReference type="EMBL" id="WRT64862.1"/>
    </source>
</evidence>
<organism evidence="2 3">
    <name type="scientific">Kwoniella shivajii</name>
    <dbReference type="NCBI Taxonomy" id="564305"/>
    <lineage>
        <taxon>Eukaryota</taxon>
        <taxon>Fungi</taxon>
        <taxon>Dikarya</taxon>
        <taxon>Basidiomycota</taxon>
        <taxon>Agaricomycotina</taxon>
        <taxon>Tremellomycetes</taxon>
        <taxon>Tremellales</taxon>
        <taxon>Cryptococcaceae</taxon>
        <taxon>Kwoniella</taxon>
    </lineage>
</organism>
<dbReference type="Pfam" id="PF00400">
    <property type="entry name" value="WD40"/>
    <property type="match status" value="1"/>
</dbReference>